<evidence type="ECO:0000256" key="1">
    <source>
        <dbReference type="SAM" id="Phobius"/>
    </source>
</evidence>
<dbReference type="EMBL" id="KY245891">
    <property type="protein sequence ID" value="AQU12789.1"/>
    <property type="molecule type" value="Genomic_DNA"/>
</dbReference>
<proteinExistence type="predicted"/>
<dbReference type="AlphaFoldDB" id="A0A343B754"/>
<keyword evidence="1" id="KW-0812">Transmembrane</keyword>
<accession>A0A343B754</accession>
<keyword evidence="1" id="KW-0472">Membrane</keyword>
<feature type="transmembrane region" description="Helical" evidence="1">
    <location>
        <begin position="52"/>
        <end position="74"/>
    </location>
</feature>
<sequence>MLILKNKTLIKFYKYSVNVFKFLNKYLYIISILSLLNSIYSKFRENKFYKTIYWTINFIFISTLIVSTGFILYFTDFTSPINLTFSIYLDLFKPYIDFLKTLWNDLINLYNNLINISVEDSIASNVKDSINIKNQLKEGIKEGVKEGFKEAVDELLNELNDKIENEAKSDLLKKTALFTSLLFFGYFLFIFPGSSIDPEALTQYNWINQSLIEFKLSVKDLILYYFSNPGNPSNPGTPGNNVVVNSPITPTMVDTFFSIIDNNSVSSESLSTVTPNTPKVSNILFNEVGIQTTLDGQSVSKMVETVKILADVLDKESTSQIQEGVNKIITKITD</sequence>
<evidence type="ECO:0000313" key="2">
    <source>
        <dbReference type="EMBL" id="AQU12789.1"/>
    </source>
</evidence>
<geneLocation type="mitochondrion" evidence="2"/>
<keyword evidence="1" id="KW-1133">Transmembrane helix</keyword>
<reference evidence="2" key="1">
    <citation type="journal article" date="2017" name="Mitochondrial DNA Part B Resour">
        <title>The complete mitochondrial genome of the edible Basidiomycete mushroom Thelephora ganbajun.</title>
        <authorList>
            <person name="Wang P."/>
            <person name="Zhang Y."/>
            <person name="Sha T."/>
            <person name="Xu J."/>
        </authorList>
    </citation>
    <scope>NUCLEOTIDE SEQUENCE</scope>
    <source>
        <strain evidence="2">P2</strain>
        <tissue evidence="2">Fruiting body</tissue>
    </source>
</reference>
<feature type="transmembrane region" description="Helical" evidence="1">
    <location>
        <begin position="21"/>
        <end position="40"/>
    </location>
</feature>
<feature type="transmembrane region" description="Helical" evidence="1">
    <location>
        <begin position="175"/>
        <end position="193"/>
    </location>
</feature>
<organism evidence="2">
    <name type="scientific">Thelephora ganbajun</name>
    <name type="common">Ganba fungus</name>
    <dbReference type="NCBI Taxonomy" id="370292"/>
    <lineage>
        <taxon>Eukaryota</taxon>
        <taxon>Fungi</taxon>
        <taxon>Dikarya</taxon>
        <taxon>Basidiomycota</taxon>
        <taxon>Agaricomycotina</taxon>
        <taxon>Agaricomycetes</taxon>
        <taxon>Thelephorales</taxon>
        <taxon>Thelephoraceae</taxon>
        <taxon>Thelephora</taxon>
    </lineage>
</organism>
<name>A0A343B754_THEGA</name>
<protein>
    <submittedName>
        <fullName evidence="2">Uncharacterized protein</fullName>
    </submittedName>
</protein>
<keyword evidence="2" id="KW-0496">Mitochondrion</keyword>